<feature type="transmembrane region" description="Helical" evidence="1">
    <location>
        <begin position="220"/>
        <end position="238"/>
    </location>
</feature>
<evidence type="ECO:0008006" key="4">
    <source>
        <dbReference type="Google" id="ProtNLM"/>
    </source>
</evidence>
<dbReference type="PANTHER" id="PTHR12265:SF40">
    <property type="entry name" value="DUF829-DOMAIN-CONTAINING PROTEIN"/>
    <property type="match status" value="1"/>
</dbReference>
<accession>A0AAN7CN08</accession>
<organism evidence="2 3">
    <name type="scientific">Corynascus novoguineensis</name>
    <dbReference type="NCBI Taxonomy" id="1126955"/>
    <lineage>
        <taxon>Eukaryota</taxon>
        <taxon>Fungi</taxon>
        <taxon>Dikarya</taxon>
        <taxon>Ascomycota</taxon>
        <taxon>Pezizomycotina</taxon>
        <taxon>Sordariomycetes</taxon>
        <taxon>Sordariomycetidae</taxon>
        <taxon>Sordariales</taxon>
        <taxon>Chaetomiaceae</taxon>
        <taxon>Corynascus</taxon>
    </lineage>
</organism>
<sequence length="334" mass="35729">MAPDTAIAPAAARSLASMTKISPCVYFYRPETPSAAPPTTDTASSSKTPPKLVILATWMGARDPHIAKYLAQYQALFPTAPILLLRSEPRHFIRPGSAASDFAPAVPCVRAIFPNLGTGSSGTASSASVPAASSDSLTPLANEAAGGEANRVPQLLLHAWSNGGASSLLHLRRALNLSPEATATAETSSVPPYTLVLDSTPGAFRYLASYRAFTAGLSGAALWLAAPLVHALCLWYWLRHAVLGRGRTGPLAALRRGLNDALARRAEVRRAYVYGPGDRLVDWRDVEAHAADAERAGFAAVRRERFEGSEHVAHARVDAERYWRVARETWEGVV</sequence>
<dbReference type="PANTHER" id="PTHR12265">
    <property type="entry name" value="TRANSMEMBRANE PROTEIN 53"/>
    <property type="match status" value="1"/>
</dbReference>
<dbReference type="InterPro" id="IPR008547">
    <property type="entry name" value="DUF829_TMEM53"/>
</dbReference>
<name>A0AAN7CN08_9PEZI</name>
<evidence type="ECO:0000256" key="1">
    <source>
        <dbReference type="SAM" id="Phobius"/>
    </source>
</evidence>
<dbReference type="Proteomes" id="UP001303647">
    <property type="component" value="Unassembled WGS sequence"/>
</dbReference>
<keyword evidence="1" id="KW-0812">Transmembrane</keyword>
<comment type="caution">
    <text evidence="2">The sequence shown here is derived from an EMBL/GenBank/DDBJ whole genome shotgun (WGS) entry which is preliminary data.</text>
</comment>
<keyword evidence="1" id="KW-1133">Transmembrane helix</keyword>
<keyword evidence="3" id="KW-1185">Reference proteome</keyword>
<reference evidence="2" key="2">
    <citation type="submission" date="2023-05" db="EMBL/GenBank/DDBJ databases">
        <authorList>
            <consortium name="Lawrence Berkeley National Laboratory"/>
            <person name="Steindorff A."/>
            <person name="Hensen N."/>
            <person name="Bonometti L."/>
            <person name="Westerberg I."/>
            <person name="Brannstrom I.O."/>
            <person name="Guillou S."/>
            <person name="Cros-Aarteil S."/>
            <person name="Calhoun S."/>
            <person name="Haridas S."/>
            <person name="Kuo A."/>
            <person name="Mondo S."/>
            <person name="Pangilinan J."/>
            <person name="Riley R."/>
            <person name="Labutti K."/>
            <person name="Andreopoulos B."/>
            <person name="Lipzen A."/>
            <person name="Chen C."/>
            <person name="Yanf M."/>
            <person name="Daum C."/>
            <person name="Ng V."/>
            <person name="Clum A."/>
            <person name="Ohm R."/>
            <person name="Martin F."/>
            <person name="Silar P."/>
            <person name="Natvig D."/>
            <person name="Lalanne C."/>
            <person name="Gautier V."/>
            <person name="Ament-Velasquez S.L."/>
            <person name="Kruys A."/>
            <person name="Hutchinson M.I."/>
            <person name="Powell A.J."/>
            <person name="Barry K."/>
            <person name="Miller A.N."/>
            <person name="Grigoriev I.V."/>
            <person name="Debuchy R."/>
            <person name="Gladieux P."/>
            <person name="Thoren M.H."/>
            <person name="Johannesson H."/>
        </authorList>
    </citation>
    <scope>NUCLEOTIDE SEQUENCE</scope>
    <source>
        <strain evidence="2">CBS 359.72</strain>
    </source>
</reference>
<dbReference type="EMBL" id="MU857712">
    <property type="protein sequence ID" value="KAK4245085.1"/>
    <property type="molecule type" value="Genomic_DNA"/>
</dbReference>
<reference evidence="2" key="1">
    <citation type="journal article" date="2023" name="Mol. Phylogenet. Evol.">
        <title>Genome-scale phylogeny and comparative genomics of the fungal order Sordariales.</title>
        <authorList>
            <person name="Hensen N."/>
            <person name="Bonometti L."/>
            <person name="Westerberg I."/>
            <person name="Brannstrom I.O."/>
            <person name="Guillou S."/>
            <person name="Cros-Aarteil S."/>
            <person name="Calhoun S."/>
            <person name="Haridas S."/>
            <person name="Kuo A."/>
            <person name="Mondo S."/>
            <person name="Pangilinan J."/>
            <person name="Riley R."/>
            <person name="LaButti K."/>
            <person name="Andreopoulos B."/>
            <person name="Lipzen A."/>
            <person name="Chen C."/>
            <person name="Yan M."/>
            <person name="Daum C."/>
            <person name="Ng V."/>
            <person name="Clum A."/>
            <person name="Steindorff A."/>
            <person name="Ohm R.A."/>
            <person name="Martin F."/>
            <person name="Silar P."/>
            <person name="Natvig D.O."/>
            <person name="Lalanne C."/>
            <person name="Gautier V."/>
            <person name="Ament-Velasquez S.L."/>
            <person name="Kruys A."/>
            <person name="Hutchinson M.I."/>
            <person name="Powell A.J."/>
            <person name="Barry K."/>
            <person name="Miller A.N."/>
            <person name="Grigoriev I.V."/>
            <person name="Debuchy R."/>
            <person name="Gladieux P."/>
            <person name="Hiltunen Thoren M."/>
            <person name="Johannesson H."/>
        </authorList>
    </citation>
    <scope>NUCLEOTIDE SEQUENCE</scope>
    <source>
        <strain evidence="2">CBS 359.72</strain>
    </source>
</reference>
<evidence type="ECO:0000313" key="3">
    <source>
        <dbReference type="Proteomes" id="UP001303647"/>
    </source>
</evidence>
<protein>
    <recommendedName>
        <fullName evidence="4">Indole-diterpene biosynthesis protein PaxU</fullName>
    </recommendedName>
</protein>
<evidence type="ECO:0000313" key="2">
    <source>
        <dbReference type="EMBL" id="KAK4245085.1"/>
    </source>
</evidence>
<dbReference type="AlphaFoldDB" id="A0AAN7CN08"/>
<gene>
    <name evidence="2" type="ORF">C7999DRAFT_34546</name>
</gene>
<proteinExistence type="predicted"/>
<keyword evidence="1" id="KW-0472">Membrane</keyword>
<dbReference type="Pfam" id="PF05705">
    <property type="entry name" value="DUF829"/>
    <property type="match status" value="1"/>
</dbReference>